<feature type="non-terminal residue" evidence="1">
    <location>
        <position position="1"/>
    </location>
</feature>
<protein>
    <submittedName>
        <fullName evidence="1">Uncharacterized protein</fullName>
    </submittedName>
</protein>
<proteinExistence type="predicted"/>
<name>A0AC59YVY2_RANTA</name>
<reference evidence="1" key="2">
    <citation type="submission" date="2025-03" db="EMBL/GenBank/DDBJ databases">
        <authorList>
            <consortium name="ELIXIR-Norway"/>
            <consortium name="Elixir Norway"/>
        </authorList>
    </citation>
    <scope>NUCLEOTIDE SEQUENCE</scope>
</reference>
<dbReference type="Proteomes" id="UP001162501">
    <property type="component" value="Chromosome 20"/>
</dbReference>
<evidence type="ECO:0000313" key="2">
    <source>
        <dbReference type="Proteomes" id="UP001162501"/>
    </source>
</evidence>
<reference evidence="1" key="1">
    <citation type="submission" date="2023-05" db="EMBL/GenBank/DDBJ databases">
        <authorList>
            <consortium name="ELIXIR-Norway"/>
        </authorList>
    </citation>
    <scope>NUCLEOTIDE SEQUENCE</scope>
</reference>
<accession>A0AC59YVY2</accession>
<evidence type="ECO:0000313" key="1">
    <source>
        <dbReference type="EMBL" id="CAN0021552.1"/>
    </source>
</evidence>
<dbReference type="EMBL" id="OX596104">
    <property type="protein sequence ID" value="CAN0021552.1"/>
    <property type="molecule type" value="Genomic_DNA"/>
</dbReference>
<sequence length="54" mass="5817">MTLPSQPILTWPYVVEELIYYHWLPVTKIIGSSGAACVDCQCPPVSAGRTAVGP</sequence>
<feature type="non-terminal residue" evidence="1">
    <location>
        <position position="54"/>
    </location>
</feature>
<gene>
    <name evidence="1" type="ORF">MRATA1EN22A_LOCUS10869</name>
</gene>
<organism evidence="1 2">
    <name type="scientific">Rangifer tarandus platyrhynchus</name>
    <name type="common">Svalbard reindeer</name>
    <dbReference type="NCBI Taxonomy" id="3082113"/>
    <lineage>
        <taxon>Eukaryota</taxon>
        <taxon>Metazoa</taxon>
        <taxon>Chordata</taxon>
        <taxon>Craniata</taxon>
        <taxon>Vertebrata</taxon>
        <taxon>Euteleostomi</taxon>
        <taxon>Mammalia</taxon>
        <taxon>Eutheria</taxon>
        <taxon>Laurasiatheria</taxon>
        <taxon>Artiodactyla</taxon>
        <taxon>Ruminantia</taxon>
        <taxon>Pecora</taxon>
        <taxon>Cervidae</taxon>
        <taxon>Odocoileinae</taxon>
        <taxon>Rangifer</taxon>
    </lineage>
</organism>